<dbReference type="GO" id="GO:0016020">
    <property type="term" value="C:membrane"/>
    <property type="evidence" value="ECO:0007669"/>
    <property type="project" value="UniProtKB-SubCell"/>
</dbReference>
<dbReference type="Proteomes" id="UP001240777">
    <property type="component" value="Unassembled WGS sequence"/>
</dbReference>
<comment type="caution">
    <text evidence="10">The sequence shown here is derived from an EMBL/GenBank/DDBJ whole genome shotgun (WGS) entry which is preliminary data.</text>
</comment>
<reference evidence="10 12" key="1">
    <citation type="submission" date="2023-07" db="EMBL/GenBank/DDBJ databases">
        <title>Unpublished Manusciprt.</title>
        <authorList>
            <person name="Aydin F."/>
            <person name="Tarhane S."/>
            <person name="Saticioglu I.B."/>
            <person name="Karakaya E."/>
            <person name="Abay S."/>
            <person name="Guran O."/>
            <person name="Bozkurt E."/>
            <person name="Uzum N."/>
            <person name="Olgun K."/>
            <person name="Jablonski D."/>
        </authorList>
    </citation>
    <scope>NUCLEOTIDE SEQUENCE</scope>
    <source>
        <strain evidence="12">faydin-H75</strain>
        <strain evidence="10">Faydin-H76</strain>
    </source>
</reference>
<dbReference type="Pfam" id="PF00361">
    <property type="entry name" value="Proton_antipo_M"/>
    <property type="match status" value="1"/>
</dbReference>
<accession>A0AA90PKH7</accession>
<feature type="transmembrane region" description="Helical" evidence="7">
    <location>
        <begin position="6"/>
        <end position="23"/>
    </location>
</feature>
<keyword evidence="3 6" id="KW-0812">Transmembrane</keyword>
<keyword evidence="10" id="KW-0560">Oxidoreductase</keyword>
<dbReference type="PANTHER" id="PTHR43507:SF1">
    <property type="entry name" value="NADH-UBIQUINONE OXIDOREDUCTASE CHAIN 4"/>
    <property type="match status" value="1"/>
</dbReference>
<dbReference type="PANTHER" id="PTHR43507">
    <property type="entry name" value="NADH-UBIQUINONE OXIDOREDUCTASE CHAIN 4"/>
    <property type="match status" value="1"/>
</dbReference>
<dbReference type="EMBL" id="JAUPEV010000012">
    <property type="protein sequence ID" value="MDO7253716.1"/>
    <property type="molecule type" value="Genomic_DNA"/>
</dbReference>
<dbReference type="InterPro" id="IPR001750">
    <property type="entry name" value="ND/Mrp_TM"/>
</dbReference>
<dbReference type="GO" id="GO:0008137">
    <property type="term" value="F:NADH dehydrogenase (ubiquinone) activity"/>
    <property type="evidence" value="ECO:0007669"/>
    <property type="project" value="InterPro"/>
</dbReference>
<feature type="transmembrane region" description="Helical" evidence="7">
    <location>
        <begin position="404"/>
        <end position="424"/>
    </location>
</feature>
<sequence>MEYLLTIIIFFPALASVFVFIMDNNVAKPYGITIGLIELILTIGLWMGFDYTNPNMQFENIFALIPQYGINYHVGVDGISLFLLVLNSFIMFLATIYVNQKKDKNHLVVCLLLLESILMGVFSSLNMILFYIFWEISLIPILYMIGAWGTGQKIYAALKFFLYTFAASLIMFVGILFFGYLYFISMGKWSFDVMDWYALALPFDIQVWLFLAFFISVAVKIPIFPFHTWLPHAYGDAPTLGSVALAAVLLKMGTYALVRFSLPLFPDASFALMVPVAILALFMIIYGGMLAFAQTDMKQVIAYSSISHMGVTVIGIFAMNLEGLGGAIFGMVGHGIVIGALFMLIGMLYWRTQTRKISDFGGLASVMPNYSIVFGIAMMASVGLPLTVGFVGEFFSLLGFFKTHPIITLFAGTSIIISAIYMLNLYRKIFFGNNINPSNKNLKDLYPREIVVMVCFVVAIIFLGIYPKPLLIPIQNSTEQLLQIMNDRSIKNDTKQHFQKVINMDLKHILTKYSSKTKEA</sequence>
<dbReference type="NCBIfam" id="TIGR01972">
    <property type="entry name" value="NDH_I_M"/>
    <property type="match status" value="1"/>
</dbReference>
<evidence type="ECO:0000256" key="3">
    <source>
        <dbReference type="ARBA" id="ARBA00022692"/>
    </source>
</evidence>
<feature type="transmembrane region" description="Helical" evidence="7">
    <location>
        <begin position="445"/>
        <end position="466"/>
    </location>
</feature>
<gene>
    <name evidence="9" type="ORF">Q5I04_07310</name>
    <name evidence="10" type="ORF">Q5I06_07405</name>
</gene>
<evidence type="ECO:0000313" key="9">
    <source>
        <dbReference type="EMBL" id="MDO7253716.1"/>
    </source>
</evidence>
<evidence type="ECO:0000256" key="7">
    <source>
        <dbReference type="SAM" id="Phobius"/>
    </source>
</evidence>
<comment type="similarity">
    <text evidence="2">Belongs to the complex I subunit 4 family.</text>
</comment>
<dbReference type="GO" id="GO:0050136">
    <property type="term" value="F:NADH dehydrogenase (quinone) (non-electrogenic) activity"/>
    <property type="evidence" value="ECO:0007669"/>
    <property type="project" value="UniProtKB-EC"/>
</dbReference>
<feature type="transmembrane region" description="Helical" evidence="7">
    <location>
        <begin position="327"/>
        <end position="350"/>
    </location>
</feature>
<proteinExistence type="inferred from homology"/>
<comment type="subcellular location">
    <subcellularLocation>
        <location evidence="1">Endomembrane system</location>
        <topology evidence="1">Multi-pass membrane protein</topology>
    </subcellularLocation>
    <subcellularLocation>
        <location evidence="6">Membrane</location>
        <topology evidence="6">Multi-pass membrane protein</topology>
    </subcellularLocation>
</comment>
<feature type="transmembrane region" description="Helical" evidence="7">
    <location>
        <begin position="160"/>
        <end position="184"/>
    </location>
</feature>
<dbReference type="InterPro" id="IPR003918">
    <property type="entry name" value="NADH_UbQ_OxRdtase"/>
</dbReference>
<dbReference type="EC" id="1.6.5.9" evidence="10"/>
<evidence type="ECO:0000313" key="12">
    <source>
        <dbReference type="Proteomes" id="UP001240777"/>
    </source>
</evidence>
<organism evidence="10 11">
    <name type="scientific">Helicobacter cappadocius</name>
    <dbReference type="NCBI Taxonomy" id="3063998"/>
    <lineage>
        <taxon>Bacteria</taxon>
        <taxon>Pseudomonadati</taxon>
        <taxon>Campylobacterota</taxon>
        <taxon>Epsilonproteobacteria</taxon>
        <taxon>Campylobacterales</taxon>
        <taxon>Helicobacteraceae</taxon>
        <taxon>Helicobacter</taxon>
    </lineage>
</organism>
<dbReference type="AlphaFoldDB" id="A0AA90PKH7"/>
<feature type="transmembrane region" description="Helical" evidence="7">
    <location>
        <begin position="79"/>
        <end position="98"/>
    </location>
</feature>
<evidence type="ECO:0000256" key="5">
    <source>
        <dbReference type="ARBA" id="ARBA00023136"/>
    </source>
</evidence>
<feature type="transmembrane region" description="Helical" evidence="7">
    <location>
        <begin position="105"/>
        <end position="122"/>
    </location>
</feature>
<name>A0AA90PKH7_9HELI</name>
<dbReference type="PRINTS" id="PR01437">
    <property type="entry name" value="NUOXDRDTASE4"/>
</dbReference>
<feature type="transmembrane region" description="Helical" evidence="7">
    <location>
        <begin position="300"/>
        <end position="321"/>
    </location>
</feature>
<keyword evidence="12" id="KW-1185">Reference proteome</keyword>
<evidence type="ECO:0000256" key="6">
    <source>
        <dbReference type="RuleBase" id="RU000320"/>
    </source>
</evidence>
<feature type="transmembrane region" description="Helical" evidence="7">
    <location>
        <begin position="270"/>
        <end position="293"/>
    </location>
</feature>
<evidence type="ECO:0000259" key="8">
    <source>
        <dbReference type="Pfam" id="PF00361"/>
    </source>
</evidence>
<dbReference type="GO" id="GO:0012505">
    <property type="term" value="C:endomembrane system"/>
    <property type="evidence" value="ECO:0007669"/>
    <property type="project" value="UniProtKB-SubCell"/>
</dbReference>
<evidence type="ECO:0000256" key="1">
    <source>
        <dbReference type="ARBA" id="ARBA00004127"/>
    </source>
</evidence>
<feature type="transmembrane region" description="Helical" evidence="7">
    <location>
        <begin position="128"/>
        <end position="148"/>
    </location>
</feature>
<dbReference type="GO" id="GO:0042773">
    <property type="term" value="P:ATP synthesis coupled electron transport"/>
    <property type="evidence" value="ECO:0007669"/>
    <property type="project" value="InterPro"/>
</dbReference>
<protein>
    <submittedName>
        <fullName evidence="10">NADH-quinone oxidoreductase subunit M</fullName>
        <ecNumber evidence="10">1.6.5.9</ecNumber>
    </submittedName>
</protein>
<keyword evidence="5 7" id="KW-0472">Membrane</keyword>
<dbReference type="InterPro" id="IPR010227">
    <property type="entry name" value="NADH_Q_OxRdtase_chainM/4"/>
</dbReference>
<evidence type="ECO:0000313" key="10">
    <source>
        <dbReference type="EMBL" id="MDP2539596.1"/>
    </source>
</evidence>
<reference evidence="9" key="2">
    <citation type="submission" date="2023-07" db="EMBL/GenBank/DDBJ databases">
        <authorList>
            <person name="Aydin F."/>
            <person name="Tarhane S."/>
            <person name="Saticioglu I.B."/>
            <person name="Karakaya E."/>
            <person name="Abay S."/>
            <person name="Guran O."/>
            <person name="Bozkurt E."/>
            <person name="Uzum N."/>
            <person name="Olgun K."/>
            <person name="Jablonski D."/>
        </authorList>
    </citation>
    <scope>NUCLEOTIDE SEQUENCE</scope>
    <source>
        <strain evidence="9">Faydin-H75</strain>
    </source>
</reference>
<dbReference type="GO" id="GO:0015990">
    <property type="term" value="P:electron transport coupled proton transport"/>
    <property type="evidence" value="ECO:0007669"/>
    <property type="project" value="TreeGrafter"/>
</dbReference>
<evidence type="ECO:0000256" key="2">
    <source>
        <dbReference type="ARBA" id="ARBA00009025"/>
    </source>
</evidence>
<dbReference type="Proteomes" id="UP001177258">
    <property type="component" value="Unassembled WGS sequence"/>
</dbReference>
<dbReference type="NCBIfam" id="NF004505">
    <property type="entry name" value="PRK05846.2-5"/>
    <property type="match status" value="1"/>
</dbReference>
<evidence type="ECO:0000256" key="4">
    <source>
        <dbReference type="ARBA" id="ARBA00022989"/>
    </source>
</evidence>
<feature type="transmembrane region" description="Helical" evidence="7">
    <location>
        <begin position="370"/>
        <end position="392"/>
    </location>
</feature>
<dbReference type="EMBL" id="JAUYZK010000012">
    <property type="protein sequence ID" value="MDP2539596.1"/>
    <property type="molecule type" value="Genomic_DNA"/>
</dbReference>
<evidence type="ECO:0000313" key="11">
    <source>
        <dbReference type="Proteomes" id="UP001177258"/>
    </source>
</evidence>
<reference evidence="9 11" key="3">
    <citation type="journal article" date="2024" name="Syst. Appl. Microbiol.">
        <title>Helicobacter cappadocius sp. nov., from lizards: The first psychrotrophic Helicobacter species.</title>
        <authorList>
            <person name="Aydin F."/>
            <person name="Tarhane S."/>
            <person name="Karakaya E."/>
            <person name="Abay S."/>
            <person name="Kayman T."/>
            <person name="Guran O."/>
            <person name="Bozkurt E."/>
            <person name="Uzum N."/>
            <person name="Avci A."/>
            <person name="Olgun K."/>
            <person name="Jablonski D."/>
            <person name="Guran C."/>
            <person name="Burcin Saticioglu I."/>
        </authorList>
    </citation>
    <scope>NUCLEOTIDE SEQUENCE [LARGE SCALE GENOMIC DNA]</scope>
    <source>
        <strain evidence="9">Faydin-H75</strain>
        <strain evidence="11">faydin-H76</strain>
    </source>
</reference>
<keyword evidence="4 7" id="KW-1133">Transmembrane helix</keyword>
<feature type="transmembrane region" description="Helical" evidence="7">
    <location>
        <begin position="240"/>
        <end position="258"/>
    </location>
</feature>
<dbReference type="RefSeq" id="WP_305517556.1">
    <property type="nucleotide sequence ID" value="NZ_JAUPEV010000012.1"/>
</dbReference>
<dbReference type="GO" id="GO:0048039">
    <property type="term" value="F:ubiquinone binding"/>
    <property type="evidence" value="ECO:0007669"/>
    <property type="project" value="TreeGrafter"/>
</dbReference>
<feature type="domain" description="NADH:quinone oxidoreductase/Mrp antiporter transmembrane" evidence="8">
    <location>
        <begin position="124"/>
        <end position="415"/>
    </location>
</feature>
<feature type="transmembrane region" description="Helical" evidence="7">
    <location>
        <begin position="30"/>
        <end position="49"/>
    </location>
</feature>
<feature type="transmembrane region" description="Helical" evidence="7">
    <location>
        <begin position="196"/>
        <end position="219"/>
    </location>
</feature>